<dbReference type="AlphaFoldDB" id="A0A158PIP5"/>
<dbReference type="EMBL" id="UYYA01004077">
    <property type="protein sequence ID" value="VDM59382.1"/>
    <property type="molecule type" value="Genomic_DNA"/>
</dbReference>
<proteinExistence type="predicted"/>
<reference evidence="3" key="1">
    <citation type="submission" date="2016-04" db="UniProtKB">
        <authorList>
            <consortium name="WormBaseParasite"/>
        </authorList>
    </citation>
    <scope>IDENTIFICATION</scope>
</reference>
<evidence type="ECO:0000313" key="1">
    <source>
        <dbReference type="EMBL" id="VDM59382.1"/>
    </source>
</evidence>
<name>A0A158PIP5_ANGCS</name>
<accession>A0A158PIP5</accession>
<sequence>MASIFGAGSVAEQDWKLPAERSLDLMHLGFSFDEVKQVRVLTLFANFISLSVPDNLKLLSYSFNLLEMGYSRQEVARLLVKERRRVSMSHSRDVPLGKTRLDTNISSRSTRIIGSYEDEDGEKLAE</sequence>
<reference evidence="1 2" key="2">
    <citation type="submission" date="2018-11" db="EMBL/GenBank/DDBJ databases">
        <authorList>
            <consortium name="Pathogen Informatics"/>
        </authorList>
    </citation>
    <scope>NUCLEOTIDE SEQUENCE [LARGE SCALE GENOMIC DNA]</scope>
    <source>
        <strain evidence="1 2">Costa Rica</strain>
    </source>
</reference>
<dbReference type="Proteomes" id="UP000267027">
    <property type="component" value="Unassembled WGS sequence"/>
</dbReference>
<organism evidence="3">
    <name type="scientific">Angiostrongylus costaricensis</name>
    <name type="common">Nematode worm</name>
    <dbReference type="NCBI Taxonomy" id="334426"/>
    <lineage>
        <taxon>Eukaryota</taxon>
        <taxon>Metazoa</taxon>
        <taxon>Ecdysozoa</taxon>
        <taxon>Nematoda</taxon>
        <taxon>Chromadorea</taxon>
        <taxon>Rhabditida</taxon>
        <taxon>Rhabditina</taxon>
        <taxon>Rhabditomorpha</taxon>
        <taxon>Strongyloidea</taxon>
        <taxon>Metastrongylidae</taxon>
        <taxon>Angiostrongylus</taxon>
    </lineage>
</organism>
<evidence type="ECO:0000313" key="3">
    <source>
        <dbReference type="WBParaSite" id="ACOC_0000779601-mRNA-1"/>
    </source>
</evidence>
<evidence type="ECO:0000313" key="2">
    <source>
        <dbReference type="Proteomes" id="UP000267027"/>
    </source>
</evidence>
<keyword evidence="2" id="KW-1185">Reference proteome</keyword>
<protein>
    <submittedName>
        <fullName evidence="3">Replicative DNA helicase</fullName>
    </submittedName>
</protein>
<dbReference type="WBParaSite" id="ACOC_0000779601-mRNA-1">
    <property type="protein sequence ID" value="ACOC_0000779601-mRNA-1"/>
    <property type="gene ID" value="ACOC_0000779601"/>
</dbReference>
<dbReference type="OrthoDB" id="5854472at2759"/>
<gene>
    <name evidence="1" type="ORF">ACOC_LOCUS7797</name>
</gene>